<dbReference type="Pfam" id="PF00058">
    <property type="entry name" value="Ldl_recept_b"/>
    <property type="match status" value="3"/>
</dbReference>
<feature type="disulfide bond" evidence="11">
    <location>
        <begin position="244"/>
        <end position="259"/>
    </location>
</feature>
<feature type="disulfide bond" evidence="11">
    <location>
        <begin position="63"/>
        <end position="75"/>
    </location>
</feature>
<keyword evidence="2" id="KW-0245">EGF-like domain</keyword>
<comment type="caution">
    <text evidence="11">Lacks conserved residue(s) required for the propagation of feature annotation.</text>
</comment>
<dbReference type="PROSITE" id="PS51120">
    <property type="entry name" value="LDLRB"/>
    <property type="match status" value="4"/>
</dbReference>
<feature type="domain" description="EGF-like" evidence="14">
    <location>
        <begin position="367"/>
        <end position="382"/>
    </location>
</feature>
<dbReference type="SMART" id="SM00192">
    <property type="entry name" value="LDLa"/>
    <property type="match status" value="8"/>
</dbReference>
<dbReference type="InterPro" id="IPR023415">
    <property type="entry name" value="LDLR_class-A_CS"/>
</dbReference>
<evidence type="ECO:0000259" key="14">
    <source>
        <dbReference type="PROSITE" id="PS01186"/>
    </source>
</evidence>
<dbReference type="PROSITE" id="PS01186">
    <property type="entry name" value="EGF_2"/>
    <property type="match status" value="1"/>
</dbReference>
<feature type="repeat" description="LDL-receptor class B" evidence="12">
    <location>
        <begin position="560"/>
        <end position="602"/>
    </location>
</feature>
<evidence type="ECO:0000256" key="1">
    <source>
        <dbReference type="ARBA" id="ARBA00004167"/>
    </source>
</evidence>
<keyword evidence="5" id="KW-0677">Repeat</keyword>
<dbReference type="SMART" id="SM00135">
    <property type="entry name" value="LY"/>
    <property type="match status" value="5"/>
</dbReference>
<feature type="disulfide bond" evidence="11">
    <location>
        <begin position="190"/>
        <end position="208"/>
    </location>
</feature>
<protein>
    <submittedName>
        <fullName evidence="16">Low-density lipoprotein receptor-related protein 1-like</fullName>
    </submittedName>
</protein>
<evidence type="ECO:0000256" key="5">
    <source>
        <dbReference type="ARBA" id="ARBA00022737"/>
    </source>
</evidence>
<keyword evidence="7" id="KW-0472">Membrane</keyword>
<dbReference type="InterPro" id="IPR002172">
    <property type="entry name" value="LDrepeatLR_classA_rpt"/>
</dbReference>
<feature type="disulfide bond" evidence="11">
    <location>
        <begin position="150"/>
        <end position="168"/>
    </location>
</feature>
<organism evidence="15 16">
    <name type="scientific">Saccoglossus kowalevskii</name>
    <name type="common">Acorn worm</name>
    <dbReference type="NCBI Taxonomy" id="10224"/>
    <lineage>
        <taxon>Eukaryota</taxon>
        <taxon>Metazoa</taxon>
        <taxon>Hemichordata</taxon>
        <taxon>Enteropneusta</taxon>
        <taxon>Harrimaniidae</taxon>
        <taxon>Saccoglossus</taxon>
    </lineage>
</organism>
<keyword evidence="9" id="KW-0675">Receptor</keyword>
<reference evidence="16" key="1">
    <citation type="submission" date="2025-08" db="UniProtKB">
        <authorList>
            <consortium name="RefSeq"/>
        </authorList>
    </citation>
    <scope>IDENTIFICATION</scope>
    <source>
        <tissue evidence="16">Testes</tissue>
    </source>
</reference>
<evidence type="ECO:0000256" key="9">
    <source>
        <dbReference type="ARBA" id="ARBA00023170"/>
    </source>
</evidence>
<feature type="disulfide bond" evidence="11">
    <location>
        <begin position="271"/>
        <end position="289"/>
    </location>
</feature>
<dbReference type="InterPro" id="IPR001881">
    <property type="entry name" value="EGF-like_Ca-bd_dom"/>
</dbReference>
<dbReference type="SUPFAM" id="SSF63825">
    <property type="entry name" value="YWTD domain"/>
    <property type="match status" value="1"/>
</dbReference>
<gene>
    <name evidence="16" type="primary">LOC100368490</name>
</gene>
<dbReference type="InterPro" id="IPR000742">
    <property type="entry name" value="EGF"/>
</dbReference>
<feature type="disulfide bond" evidence="11">
    <location>
        <begin position="109"/>
        <end position="127"/>
    </location>
</feature>
<accession>A0ABM0GW18</accession>
<proteinExistence type="predicted"/>
<dbReference type="Proteomes" id="UP000694865">
    <property type="component" value="Unplaced"/>
</dbReference>
<dbReference type="Gene3D" id="2.10.25.10">
    <property type="entry name" value="Laminin"/>
    <property type="match status" value="3"/>
</dbReference>
<evidence type="ECO:0000256" key="3">
    <source>
        <dbReference type="ARBA" id="ARBA00022583"/>
    </source>
</evidence>
<evidence type="ECO:0000256" key="8">
    <source>
        <dbReference type="ARBA" id="ARBA00023157"/>
    </source>
</evidence>
<name>A0ABM0GW18_SACKO</name>
<evidence type="ECO:0000256" key="7">
    <source>
        <dbReference type="ARBA" id="ARBA00023136"/>
    </source>
</evidence>
<feature type="disulfide bond" evidence="11">
    <location>
        <begin position="23"/>
        <end position="35"/>
    </location>
</feature>
<feature type="disulfide bond" evidence="11">
    <location>
        <begin position="202"/>
        <end position="217"/>
    </location>
</feature>
<dbReference type="SMART" id="SM00181">
    <property type="entry name" value="EGF"/>
    <property type="match status" value="5"/>
</dbReference>
<feature type="repeat" description="LDL-receptor class B" evidence="12">
    <location>
        <begin position="517"/>
        <end position="559"/>
    </location>
</feature>
<feature type="signal peptide" evidence="13">
    <location>
        <begin position="1"/>
        <end position="25"/>
    </location>
</feature>
<dbReference type="Pfam" id="PF14670">
    <property type="entry name" value="FXa_inhibition"/>
    <property type="match status" value="2"/>
</dbReference>
<keyword evidence="15" id="KW-1185">Reference proteome</keyword>
<comment type="subcellular location">
    <subcellularLocation>
        <location evidence="1">Membrane</location>
        <topology evidence="1">Single-pass membrane protein</topology>
    </subcellularLocation>
</comment>
<evidence type="ECO:0000256" key="13">
    <source>
        <dbReference type="SAM" id="SignalP"/>
    </source>
</evidence>
<feature type="repeat" description="LDL-receptor class B" evidence="12">
    <location>
        <begin position="472"/>
        <end position="516"/>
    </location>
</feature>
<evidence type="ECO:0000256" key="6">
    <source>
        <dbReference type="ARBA" id="ARBA00022989"/>
    </source>
</evidence>
<feature type="disulfide bond" evidence="11">
    <location>
        <begin position="121"/>
        <end position="136"/>
    </location>
</feature>
<dbReference type="InterPro" id="IPR009030">
    <property type="entry name" value="Growth_fac_rcpt_cys_sf"/>
</dbReference>
<dbReference type="InterPro" id="IPR011042">
    <property type="entry name" value="6-blade_b-propeller_TolB-like"/>
</dbReference>
<dbReference type="PROSITE" id="PS50068">
    <property type="entry name" value="LDLRA_2"/>
    <property type="match status" value="8"/>
</dbReference>
<dbReference type="Pfam" id="PF00057">
    <property type="entry name" value="Ldl_recept_a"/>
    <property type="match status" value="8"/>
</dbReference>
<evidence type="ECO:0000313" key="16">
    <source>
        <dbReference type="RefSeq" id="XP_002738583.1"/>
    </source>
</evidence>
<keyword evidence="8 11" id="KW-1015">Disulfide bond</keyword>
<keyword evidence="3" id="KW-0254">Endocytosis</keyword>
<sequence>MSAIHLFCISLLVLVFASAIHGCESDQFTCTDGKCIPNSWVCDGASDCEDHSDEGITCGPTECVENEFQCDISLCIPTRWVCDGDTDCLNGSDEQNCENLTCSDEEFKCNNSVCIPVKWVCDKQDDCSDNSDENGCEDQERTCADNEMACSSGHCIPMAWHCDGDDDCSDGTDEVNCLQDVTCSSSEFTCGDGQCITDSWRCDGDTDCSNAMDETDCGSTQRPSCKGTQFTCDDGSCIHMAWVCDGDPDCMDDSDERDCENDGCTDEQFTCKSGVCIPKEAECDGKMDCYDASDESDCTPAPVCDINTHFTCDNGACVEHSKTCDRNNDCGDWSDEPSPQICVLNECKHQNGGCSQTCIDLPIDYYCECASGFRLSWDNKTCKDIDECGENPDICGHLFCFNDDGGFHCACPKEYVIYPDGVCRLKERDAVLLVANRKHIVQIDLSDEFNSKEILFTDLQSATALDVDVRKRKIYWTDIGAETINGASLDNKDGNFDVILDTNISIADGLVVDWVAGNIYWTDTGRNTVNVVSEDGQFRKTLFNHDVDEPRALAVDPQEGLFYWSDWGSNRIERAGMDGSNRQTILSDDLGWPNGISIDYISRKLYWVDAKLHTISYSDMDGQQRITLLKDSVLLSHPFSLVVFGGRVYWSEWSSESVYSVNKLNGRDVKTHAQGLYTPMAVRVVQETRQLNEVNYCGDNNGGCSHLCLLAPTITNENRYTCACPDGIELLSDDRTCYGEGAEPVPEPTTGSMIGRHPKVVINGLVDDIVDYSLQNNEMFNLQCTTSIVEGDKQVNCSPSSDSPGLDGTGAVMGQFECRSKDEDVRGKLPKKLKRKQKRMFKRKFLKKNKKMKKAKAVNSGMALKINNQ</sequence>
<feature type="disulfide bond" evidence="11">
    <location>
        <begin position="162"/>
        <end position="177"/>
    </location>
</feature>
<feature type="disulfide bond" evidence="11">
    <location>
        <begin position="225"/>
        <end position="237"/>
    </location>
</feature>
<evidence type="ECO:0000313" key="15">
    <source>
        <dbReference type="Proteomes" id="UP000694865"/>
    </source>
</evidence>
<feature type="disulfide bond" evidence="11">
    <location>
        <begin position="143"/>
        <end position="155"/>
    </location>
</feature>
<dbReference type="GeneID" id="100368490"/>
<dbReference type="PANTHER" id="PTHR22722">
    <property type="entry name" value="LOW-DENSITY LIPOPROTEIN RECEPTOR-RELATED PROTEIN 2-RELATED"/>
    <property type="match status" value="1"/>
</dbReference>
<evidence type="ECO:0000256" key="11">
    <source>
        <dbReference type="PROSITE-ProRule" id="PRU00124"/>
    </source>
</evidence>
<dbReference type="PANTHER" id="PTHR22722:SF14">
    <property type="entry name" value="MEGALIN, ISOFORM A"/>
    <property type="match status" value="1"/>
</dbReference>
<feature type="disulfide bond" evidence="11">
    <location>
        <begin position="102"/>
        <end position="114"/>
    </location>
</feature>
<dbReference type="SUPFAM" id="SSF57424">
    <property type="entry name" value="LDL receptor-like module"/>
    <property type="match status" value="8"/>
</dbReference>
<dbReference type="CDD" id="cd00112">
    <property type="entry name" value="LDLa"/>
    <property type="match status" value="7"/>
</dbReference>
<feature type="repeat" description="LDL-receptor class B" evidence="12">
    <location>
        <begin position="603"/>
        <end position="647"/>
    </location>
</feature>
<dbReference type="InterPro" id="IPR051221">
    <property type="entry name" value="LDLR-related"/>
</dbReference>
<keyword evidence="4" id="KW-0812">Transmembrane</keyword>
<feature type="disulfide bond" evidence="11">
    <location>
        <begin position="82"/>
        <end position="97"/>
    </location>
</feature>
<evidence type="ECO:0000256" key="4">
    <source>
        <dbReference type="ARBA" id="ARBA00022692"/>
    </source>
</evidence>
<feature type="disulfide bond" evidence="11">
    <location>
        <begin position="232"/>
        <end position="250"/>
    </location>
</feature>
<feature type="disulfide bond" evidence="11">
    <location>
        <begin position="183"/>
        <end position="195"/>
    </location>
</feature>
<keyword evidence="13" id="KW-0732">Signal</keyword>
<dbReference type="PROSITE" id="PS01209">
    <property type="entry name" value="LDLRA_1"/>
    <property type="match status" value="4"/>
</dbReference>
<dbReference type="PRINTS" id="PR00261">
    <property type="entry name" value="LDLRECEPTOR"/>
</dbReference>
<dbReference type="InterPro" id="IPR018097">
    <property type="entry name" value="EGF_Ca-bd_CS"/>
</dbReference>
<feature type="chain" id="PRO_5045391319" evidence="13">
    <location>
        <begin position="26"/>
        <end position="869"/>
    </location>
</feature>
<dbReference type="SUPFAM" id="SSF57184">
    <property type="entry name" value="Growth factor receptor domain"/>
    <property type="match status" value="1"/>
</dbReference>
<feature type="disulfide bond" evidence="11">
    <location>
        <begin position="30"/>
        <end position="48"/>
    </location>
</feature>
<keyword evidence="10" id="KW-0325">Glycoprotein</keyword>
<feature type="disulfide bond" evidence="11">
    <location>
        <begin position="70"/>
        <end position="88"/>
    </location>
</feature>
<dbReference type="Gene3D" id="4.10.400.10">
    <property type="entry name" value="Low-density Lipoprotein Receptor"/>
    <property type="match status" value="8"/>
</dbReference>
<feature type="disulfide bond" evidence="11">
    <location>
        <begin position="312"/>
        <end position="330"/>
    </location>
</feature>
<feature type="disulfide bond" evidence="11">
    <location>
        <begin position="264"/>
        <end position="276"/>
    </location>
</feature>
<keyword evidence="6" id="KW-1133">Transmembrane helix</keyword>
<evidence type="ECO:0000256" key="10">
    <source>
        <dbReference type="ARBA" id="ARBA00023180"/>
    </source>
</evidence>
<dbReference type="InterPro" id="IPR000033">
    <property type="entry name" value="LDLR_classB_rpt"/>
</dbReference>
<evidence type="ECO:0000256" key="2">
    <source>
        <dbReference type="ARBA" id="ARBA00022536"/>
    </source>
</evidence>
<evidence type="ECO:0000256" key="12">
    <source>
        <dbReference type="PROSITE-ProRule" id="PRU00461"/>
    </source>
</evidence>
<dbReference type="PROSITE" id="PS01187">
    <property type="entry name" value="EGF_CA"/>
    <property type="match status" value="1"/>
</dbReference>
<feature type="disulfide bond" evidence="11">
    <location>
        <begin position="283"/>
        <end position="298"/>
    </location>
</feature>
<dbReference type="InterPro" id="IPR036055">
    <property type="entry name" value="LDL_receptor-like_sf"/>
</dbReference>
<dbReference type="Gene3D" id="2.120.10.30">
    <property type="entry name" value="TolB, C-terminal domain"/>
    <property type="match status" value="1"/>
</dbReference>
<dbReference type="SMART" id="SM00179">
    <property type="entry name" value="EGF_CA"/>
    <property type="match status" value="3"/>
</dbReference>
<dbReference type="RefSeq" id="XP_002738583.1">
    <property type="nucleotide sequence ID" value="XM_002738537.2"/>
</dbReference>